<keyword evidence="4" id="KW-0804">Transcription</keyword>
<keyword evidence="5" id="KW-0539">Nucleus</keyword>
<feature type="region of interest" description="Disordered" evidence="7">
    <location>
        <begin position="114"/>
        <end position="135"/>
    </location>
</feature>
<dbReference type="PROSITE" id="PS50217">
    <property type="entry name" value="BZIP"/>
    <property type="match status" value="1"/>
</dbReference>
<dbReference type="GO" id="GO:0003677">
    <property type="term" value="F:DNA binding"/>
    <property type="evidence" value="ECO:0007669"/>
    <property type="project" value="UniProtKB-KW"/>
</dbReference>
<dbReference type="AlphaFoldDB" id="A0A1D1Z058"/>
<protein>
    <submittedName>
        <fullName evidence="9">Basic leucine zipper 9</fullName>
    </submittedName>
</protein>
<dbReference type="Gene3D" id="1.20.5.170">
    <property type="match status" value="1"/>
</dbReference>
<accession>A0A1D1Z058</accession>
<dbReference type="PANTHER" id="PTHR47693:SF1">
    <property type="entry name" value="BZIP TRANSCRIPTION FACTOR RISBZ3"/>
    <property type="match status" value="1"/>
</dbReference>
<dbReference type="FunFam" id="1.20.5.170:FF:000020">
    <property type="entry name" value="BZIP transcription factor"/>
    <property type="match status" value="1"/>
</dbReference>
<dbReference type="SMART" id="SM00338">
    <property type="entry name" value="BRLZ"/>
    <property type="match status" value="1"/>
</dbReference>
<sequence length="342" mass="37362">MDRGDEDLPGMKGSTSYWDIEAFLQPQTSTTTSLTGAAGCITRDDLLLRADADDLLDANAINYHFGDMTNGVLPWLQSHTPKHSSISATIESQSTICAGSPTSSLMPKSRDYQALGATSGSEQSDDDSLEIEAGPCEQSTDAIDLKRMRRMVSNRESARRSRRRKQAQLQDLELQVDQLRGENSSLYKQLTDASQQLTGAATDNRVLKSDVEALRIKVKMAEDLVTRGSLACTLNHLLQSPKVNPQFLGAHLMCRGSEFPPHVDIQGDEARYIGMAVSGQLQTAGIENNDHGNSNHGSKVNQSQSLERIASLEHLQNRISSEITSCGADFLAWDSHMTPVSK</sequence>
<comment type="subcellular location">
    <subcellularLocation>
        <location evidence="1">Nucleus</location>
    </subcellularLocation>
</comment>
<evidence type="ECO:0000256" key="6">
    <source>
        <dbReference type="SAM" id="Coils"/>
    </source>
</evidence>
<dbReference type="EMBL" id="GDJX01007649">
    <property type="protein sequence ID" value="JAT60287.1"/>
    <property type="molecule type" value="Transcribed_RNA"/>
</dbReference>
<keyword evidence="3" id="KW-0238">DNA-binding</keyword>
<dbReference type="Pfam" id="PF12498">
    <property type="entry name" value="bZIP_C"/>
    <property type="match status" value="1"/>
</dbReference>
<feature type="coiled-coil region" evidence="6">
    <location>
        <begin position="155"/>
        <end position="196"/>
    </location>
</feature>
<dbReference type="SUPFAM" id="SSF57959">
    <property type="entry name" value="Leucine zipper domain"/>
    <property type="match status" value="1"/>
</dbReference>
<dbReference type="GO" id="GO:0003700">
    <property type="term" value="F:DNA-binding transcription factor activity"/>
    <property type="evidence" value="ECO:0007669"/>
    <property type="project" value="InterPro"/>
</dbReference>
<evidence type="ECO:0000259" key="8">
    <source>
        <dbReference type="PROSITE" id="PS50217"/>
    </source>
</evidence>
<gene>
    <name evidence="9" type="primary">BZIP9_1</name>
    <name evidence="9" type="ORF">g.108449</name>
</gene>
<dbReference type="InterPro" id="IPR004827">
    <property type="entry name" value="bZIP"/>
</dbReference>
<organism evidence="9">
    <name type="scientific">Anthurium amnicola</name>
    <dbReference type="NCBI Taxonomy" id="1678845"/>
    <lineage>
        <taxon>Eukaryota</taxon>
        <taxon>Viridiplantae</taxon>
        <taxon>Streptophyta</taxon>
        <taxon>Embryophyta</taxon>
        <taxon>Tracheophyta</taxon>
        <taxon>Spermatophyta</taxon>
        <taxon>Magnoliopsida</taxon>
        <taxon>Liliopsida</taxon>
        <taxon>Araceae</taxon>
        <taxon>Pothoideae</taxon>
        <taxon>Potheae</taxon>
        <taxon>Anthurium</taxon>
    </lineage>
</organism>
<dbReference type="Pfam" id="PF00170">
    <property type="entry name" value="bZIP_1"/>
    <property type="match status" value="1"/>
</dbReference>
<keyword evidence="6" id="KW-0175">Coiled coil</keyword>
<evidence type="ECO:0000256" key="5">
    <source>
        <dbReference type="ARBA" id="ARBA00023242"/>
    </source>
</evidence>
<keyword evidence="2" id="KW-0805">Transcription regulation</keyword>
<dbReference type="InterPro" id="IPR020983">
    <property type="entry name" value="Basic_leucine-zipper_C"/>
</dbReference>
<name>A0A1D1Z058_9ARAE</name>
<reference evidence="9" key="1">
    <citation type="submission" date="2015-07" db="EMBL/GenBank/DDBJ databases">
        <title>Transcriptome Assembly of Anthurium amnicola.</title>
        <authorList>
            <person name="Suzuki J."/>
        </authorList>
    </citation>
    <scope>NUCLEOTIDE SEQUENCE</scope>
</reference>
<evidence type="ECO:0000256" key="7">
    <source>
        <dbReference type="SAM" id="MobiDB-lite"/>
    </source>
</evidence>
<evidence type="ECO:0000256" key="1">
    <source>
        <dbReference type="ARBA" id="ARBA00004123"/>
    </source>
</evidence>
<dbReference type="PANTHER" id="PTHR47693">
    <property type="entry name" value="BZIP TRANSCRIPTION FACTOR RISBZ3-RELATED"/>
    <property type="match status" value="1"/>
</dbReference>
<evidence type="ECO:0000313" key="9">
    <source>
        <dbReference type="EMBL" id="JAT60287.1"/>
    </source>
</evidence>
<dbReference type="InterPro" id="IPR044168">
    <property type="entry name" value="RISBZ3/4/5"/>
</dbReference>
<dbReference type="InterPro" id="IPR046347">
    <property type="entry name" value="bZIP_sf"/>
</dbReference>
<feature type="domain" description="BZIP" evidence="8">
    <location>
        <begin position="144"/>
        <end position="197"/>
    </location>
</feature>
<evidence type="ECO:0000256" key="2">
    <source>
        <dbReference type="ARBA" id="ARBA00023015"/>
    </source>
</evidence>
<evidence type="ECO:0000256" key="4">
    <source>
        <dbReference type="ARBA" id="ARBA00023163"/>
    </source>
</evidence>
<dbReference type="PROSITE" id="PS00036">
    <property type="entry name" value="BZIP_BASIC"/>
    <property type="match status" value="1"/>
</dbReference>
<dbReference type="GO" id="GO:0005634">
    <property type="term" value="C:nucleus"/>
    <property type="evidence" value="ECO:0007669"/>
    <property type="project" value="UniProtKB-SubCell"/>
</dbReference>
<evidence type="ECO:0000256" key="3">
    <source>
        <dbReference type="ARBA" id="ARBA00023125"/>
    </source>
</evidence>
<proteinExistence type="predicted"/>